<organism evidence="2 3">
    <name type="scientific">Portunus trituberculatus</name>
    <name type="common">Swimming crab</name>
    <name type="synonym">Neptunus trituberculatus</name>
    <dbReference type="NCBI Taxonomy" id="210409"/>
    <lineage>
        <taxon>Eukaryota</taxon>
        <taxon>Metazoa</taxon>
        <taxon>Ecdysozoa</taxon>
        <taxon>Arthropoda</taxon>
        <taxon>Crustacea</taxon>
        <taxon>Multicrustacea</taxon>
        <taxon>Malacostraca</taxon>
        <taxon>Eumalacostraca</taxon>
        <taxon>Eucarida</taxon>
        <taxon>Decapoda</taxon>
        <taxon>Pleocyemata</taxon>
        <taxon>Brachyura</taxon>
        <taxon>Eubrachyura</taxon>
        <taxon>Portunoidea</taxon>
        <taxon>Portunidae</taxon>
        <taxon>Portuninae</taxon>
        <taxon>Portunus</taxon>
    </lineage>
</organism>
<dbReference type="Proteomes" id="UP000324222">
    <property type="component" value="Unassembled WGS sequence"/>
</dbReference>
<accession>A0A5B7GL58</accession>
<evidence type="ECO:0000256" key="1">
    <source>
        <dbReference type="SAM" id="MobiDB-lite"/>
    </source>
</evidence>
<evidence type="ECO:0000313" key="2">
    <source>
        <dbReference type="EMBL" id="MPC60891.1"/>
    </source>
</evidence>
<feature type="region of interest" description="Disordered" evidence="1">
    <location>
        <begin position="24"/>
        <end position="88"/>
    </location>
</feature>
<evidence type="ECO:0000313" key="3">
    <source>
        <dbReference type="Proteomes" id="UP000324222"/>
    </source>
</evidence>
<reference evidence="2 3" key="1">
    <citation type="submission" date="2019-05" db="EMBL/GenBank/DDBJ databases">
        <title>Another draft genome of Portunus trituberculatus and its Hox gene families provides insights of decapod evolution.</title>
        <authorList>
            <person name="Jeong J.-H."/>
            <person name="Song I."/>
            <person name="Kim S."/>
            <person name="Choi T."/>
            <person name="Kim D."/>
            <person name="Ryu S."/>
            <person name="Kim W."/>
        </authorList>
    </citation>
    <scope>NUCLEOTIDE SEQUENCE [LARGE SCALE GENOMIC DNA]</scope>
    <source>
        <tissue evidence="2">Muscle</tissue>
    </source>
</reference>
<proteinExistence type="predicted"/>
<protein>
    <submittedName>
        <fullName evidence="2">Uncharacterized protein</fullName>
    </submittedName>
</protein>
<dbReference type="EMBL" id="VSRR010018006">
    <property type="protein sequence ID" value="MPC60891.1"/>
    <property type="molecule type" value="Genomic_DNA"/>
</dbReference>
<feature type="compositionally biased region" description="Polar residues" evidence="1">
    <location>
        <begin position="77"/>
        <end position="88"/>
    </location>
</feature>
<feature type="compositionally biased region" description="Basic and acidic residues" evidence="1">
    <location>
        <begin position="44"/>
        <end position="63"/>
    </location>
</feature>
<gene>
    <name evidence="2" type="ORF">E2C01_054950</name>
</gene>
<dbReference type="AlphaFoldDB" id="A0A5B7GL58"/>
<name>A0A5B7GL58_PORTR</name>
<feature type="compositionally biased region" description="Basic and acidic residues" evidence="1">
    <location>
        <begin position="24"/>
        <end position="33"/>
    </location>
</feature>
<comment type="caution">
    <text evidence="2">The sequence shown here is derived from an EMBL/GenBank/DDBJ whole genome shotgun (WGS) entry which is preliminary data.</text>
</comment>
<sequence length="88" mass="9633">MEEYIARFGATKYSSLSLRPCDRALTHFEEGHQDAGGGGNDPGSEEHSSEGEQAQKMKQRSEDGTDAAPPGHVQFHVQRQQHGSCYSV</sequence>
<keyword evidence="3" id="KW-1185">Reference proteome</keyword>